<sequence>MCKGESHLGRFAVYLVSARKTKSRHLNTNAKLSLGVDMKTGDWSPLSEGSSEVTEVQHDLPYPADWSPAAAASND</sequence>
<evidence type="ECO:0000256" key="1">
    <source>
        <dbReference type="SAM" id="MobiDB-lite"/>
    </source>
</evidence>
<feature type="region of interest" description="Disordered" evidence="1">
    <location>
        <begin position="41"/>
        <end position="75"/>
    </location>
</feature>
<evidence type="ECO:0000313" key="3">
    <source>
        <dbReference type="Proteomes" id="UP001220324"/>
    </source>
</evidence>
<gene>
    <name evidence="2" type="ORF">N7494_000070</name>
</gene>
<keyword evidence="3" id="KW-1185">Reference proteome</keyword>
<dbReference type="AlphaFoldDB" id="A0AAD6D730"/>
<comment type="caution">
    <text evidence="2">The sequence shown here is derived from an EMBL/GenBank/DDBJ whole genome shotgun (WGS) entry which is preliminary data.</text>
</comment>
<reference evidence="2 3" key="1">
    <citation type="journal article" date="2023" name="IMA Fungus">
        <title>Comparative genomic study of the Penicillium genus elucidates a diverse pangenome and 15 lateral gene transfer events.</title>
        <authorList>
            <person name="Petersen C."/>
            <person name="Sorensen T."/>
            <person name="Nielsen M.R."/>
            <person name="Sondergaard T.E."/>
            <person name="Sorensen J.L."/>
            <person name="Fitzpatrick D.A."/>
            <person name="Frisvad J.C."/>
            <person name="Nielsen K.L."/>
        </authorList>
    </citation>
    <scope>NUCLEOTIDE SEQUENCE [LARGE SCALE GENOMIC DNA]</scope>
    <source>
        <strain evidence="2 3">IBT 35679</strain>
    </source>
</reference>
<dbReference type="Proteomes" id="UP001220324">
    <property type="component" value="Unassembled WGS sequence"/>
</dbReference>
<name>A0AAD6D730_9EURO</name>
<accession>A0AAD6D730</accession>
<organism evidence="2 3">
    <name type="scientific">Penicillium frequentans</name>
    <dbReference type="NCBI Taxonomy" id="3151616"/>
    <lineage>
        <taxon>Eukaryota</taxon>
        <taxon>Fungi</taxon>
        <taxon>Dikarya</taxon>
        <taxon>Ascomycota</taxon>
        <taxon>Pezizomycotina</taxon>
        <taxon>Eurotiomycetes</taxon>
        <taxon>Eurotiomycetidae</taxon>
        <taxon>Eurotiales</taxon>
        <taxon>Aspergillaceae</taxon>
        <taxon>Penicillium</taxon>
    </lineage>
</organism>
<proteinExistence type="predicted"/>
<evidence type="ECO:0000313" key="2">
    <source>
        <dbReference type="EMBL" id="KAJ5556155.1"/>
    </source>
</evidence>
<dbReference type="EMBL" id="JAQIZZ010000001">
    <property type="protein sequence ID" value="KAJ5556155.1"/>
    <property type="molecule type" value="Genomic_DNA"/>
</dbReference>
<protein>
    <submittedName>
        <fullName evidence="2">Uncharacterized protein</fullName>
    </submittedName>
</protein>